<name>A0A7M2SCE9_9ACTN</name>
<dbReference type="RefSeq" id="WP_194038313.1">
    <property type="nucleotide sequence ID" value="NZ_CP063373.1"/>
</dbReference>
<dbReference type="InterPro" id="IPR036513">
    <property type="entry name" value="STAS_dom_sf"/>
</dbReference>
<accession>A0A7M2SCE9</accession>
<dbReference type="Pfam" id="PF13466">
    <property type="entry name" value="STAS_2"/>
    <property type="match status" value="1"/>
</dbReference>
<dbReference type="PROSITE" id="PS50921">
    <property type="entry name" value="ANTAR"/>
    <property type="match status" value="1"/>
</dbReference>
<dbReference type="SUPFAM" id="SSF52091">
    <property type="entry name" value="SpoIIaa-like"/>
    <property type="match status" value="1"/>
</dbReference>
<dbReference type="GO" id="GO:0003723">
    <property type="term" value="F:RNA binding"/>
    <property type="evidence" value="ECO:0007669"/>
    <property type="project" value="InterPro"/>
</dbReference>
<evidence type="ECO:0000259" key="2">
    <source>
        <dbReference type="PROSITE" id="PS50921"/>
    </source>
</evidence>
<evidence type="ECO:0000313" key="3">
    <source>
        <dbReference type="EMBL" id="QOV33435.1"/>
    </source>
</evidence>
<dbReference type="InterPro" id="IPR002645">
    <property type="entry name" value="STAS_dom"/>
</dbReference>
<dbReference type="Pfam" id="PF03861">
    <property type="entry name" value="ANTAR"/>
    <property type="match status" value="1"/>
</dbReference>
<dbReference type="Gene3D" id="1.10.10.10">
    <property type="entry name" value="Winged helix-like DNA-binding domain superfamily/Winged helix DNA-binding domain"/>
    <property type="match status" value="1"/>
</dbReference>
<reference evidence="3 4" key="1">
    <citation type="submission" date="2020-10" db="EMBL/GenBank/DDBJ databases">
        <title>Streptomyces ferrugineus complate genome analysis.</title>
        <authorList>
            <person name="Anwar N."/>
        </authorList>
    </citation>
    <scope>NUCLEOTIDE SEQUENCE [LARGE SCALE GENOMIC DNA]</scope>
    <source>
        <strain evidence="3 4">CCTCC AA2014009</strain>
    </source>
</reference>
<dbReference type="Proteomes" id="UP000594205">
    <property type="component" value="Chromosome"/>
</dbReference>
<dbReference type="InterPro" id="IPR011006">
    <property type="entry name" value="CheY-like_superfamily"/>
</dbReference>
<organism evidence="3 4">
    <name type="scientific">Streptomyces ferrugineus</name>
    <dbReference type="NCBI Taxonomy" id="1413221"/>
    <lineage>
        <taxon>Bacteria</taxon>
        <taxon>Bacillati</taxon>
        <taxon>Actinomycetota</taxon>
        <taxon>Actinomycetes</taxon>
        <taxon>Kitasatosporales</taxon>
        <taxon>Streptomycetaceae</taxon>
        <taxon>Streptomyces</taxon>
    </lineage>
</organism>
<dbReference type="KEGG" id="sfeu:IM697_24820"/>
<sequence length="226" mass="24206">MPELTSQAQRLTTALHLDGKRVRVEVCGELDLDTGERLRNCLHKALSDSVQGVELDLSGVSFCDCDALDILLSLRQRALKQGKTVVVRISGGAVDRLVTVTDPRAMFADSGADGQDTAARHTQDAEASVERDEDLRTEIAQLRRAMHTRPTIDLARGILMASFGLDSEDAWAVLVAVSQNTNTKLHSLAGSLVAAVKGDPLPEGVREQLSAAVAKVDSTAGTPQLR</sequence>
<protein>
    <submittedName>
        <fullName evidence="3">ANTAR domain-containing protein</fullName>
    </submittedName>
</protein>
<evidence type="ECO:0000259" key="1">
    <source>
        <dbReference type="PROSITE" id="PS50801"/>
    </source>
</evidence>
<dbReference type="SUPFAM" id="SSF52172">
    <property type="entry name" value="CheY-like"/>
    <property type="match status" value="1"/>
</dbReference>
<proteinExistence type="predicted"/>
<dbReference type="PROSITE" id="PS50801">
    <property type="entry name" value="STAS"/>
    <property type="match status" value="1"/>
</dbReference>
<feature type="domain" description="STAS" evidence="1">
    <location>
        <begin position="24"/>
        <end position="87"/>
    </location>
</feature>
<dbReference type="CDD" id="cd07043">
    <property type="entry name" value="STAS_anti-anti-sigma_factors"/>
    <property type="match status" value="1"/>
</dbReference>
<dbReference type="InterPro" id="IPR036388">
    <property type="entry name" value="WH-like_DNA-bd_sf"/>
</dbReference>
<dbReference type="SMART" id="SM01012">
    <property type="entry name" value="ANTAR"/>
    <property type="match status" value="1"/>
</dbReference>
<dbReference type="InterPro" id="IPR005561">
    <property type="entry name" value="ANTAR"/>
</dbReference>
<dbReference type="Gene3D" id="3.30.750.24">
    <property type="entry name" value="STAS domain"/>
    <property type="match status" value="1"/>
</dbReference>
<feature type="domain" description="ANTAR" evidence="2">
    <location>
        <begin position="132"/>
        <end position="193"/>
    </location>
</feature>
<keyword evidence="4" id="KW-1185">Reference proteome</keyword>
<dbReference type="EMBL" id="CP063373">
    <property type="protein sequence ID" value="QOV33435.1"/>
    <property type="molecule type" value="Genomic_DNA"/>
</dbReference>
<dbReference type="InterPro" id="IPR058548">
    <property type="entry name" value="MlaB-like_STAS"/>
</dbReference>
<gene>
    <name evidence="3" type="ORF">IM697_24820</name>
</gene>
<evidence type="ECO:0000313" key="4">
    <source>
        <dbReference type="Proteomes" id="UP000594205"/>
    </source>
</evidence>
<dbReference type="AlphaFoldDB" id="A0A7M2SCE9"/>